<feature type="chain" id="PRO_5009253806" evidence="1">
    <location>
        <begin position="21"/>
        <end position="266"/>
    </location>
</feature>
<dbReference type="Pfam" id="PF06082">
    <property type="entry name" value="YjbH"/>
    <property type="match status" value="1"/>
</dbReference>
<dbReference type="RefSeq" id="WP_089661527.1">
    <property type="nucleotide sequence ID" value="NZ_LT629745.1"/>
</dbReference>
<dbReference type="AlphaFoldDB" id="A0A1H1LVV7"/>
<sequence>MRIRITLLLLLSLIGTKVHSQVNIMGKPGYINTPSAEWFVEKPLGFSFSYVPNEYSLFNHQEDLNEINFYNVRADFTSFMSVNLSLAYRPDRSSRIGVGDRQLDFRFKILKESKYLPVLVLGWTPPGTRLPILAHDYIVATKNFETSIGTIQWSAGYGSPYVFTRNARQDNTFWKSLKVRDKREEYGNDYLYGFFSAVSYKPVSFVGITAEYDSNSLNAGAFIQPWEWLILQGTTYEGKEFAFSAALNFSLDFLPNSLRKDEKAQD</sequence>
<dbReference type="EMBL" id="LT629745">
    <property type="protein sequence ID" value="SDR77889.1"/>
    <property type="molecule type" value="Genomic_DNA"/>
</dbReference>
<feature type="signal peptide" evidence="1">
    <location>
        <begin position="1"/>
        <end position="20"/>
    </location>
</feature>
<dbReference type="Proteomes" id="UP000198858">
    <property type="component" value="Chromosome I"/>
</dbReference>
<keyword evidence="1" id="KW-0732">Signal</keyword>
<name>A0A1H1LVV7_9FLAO</name>
<protein>
    <submittedName>
        <fullName evidence="2">Exopolysaccharide biosynthesis protein YbjH</fullName>
    </submittedName>
</protein>
<organism evidence="2 3">
    <name type="scientific">Christiangramia echinicola</name>
    <dbReference type="NCBI Taxonomy" id="279359"/>
    <lineage>
        <taxon>Bacteria</taxon>
        <taxon>Pseudomonadati</taxon>
        <taxon>Bacteroidota</taxon>
        <taxon>Flavobacteriia</taxon>
        <taxon>Flavobacteriales</taxon>
        <taxon>Flavobacteriaceae</taxon>
        <taxon>Christiangramia</taxon>
    </lineage>
</organism>
<dbReference type="InterPro" id="IPR010344">
    <property type="entry name" value="YbjH"/>
</dbReference>
<reference evidence="2 3" key="1">
    <citation type="submission" date="2016-10" db="EMBL/GenBank/DDBJ databases">
        <authorList>
            <person name="Varghese N."/>
            <person name="Submissions S."/>
        </authorList>
    </citation>
    <scope>NUCLEOTIDE SEQUENCE [LARGE SCALE GENOMIC DNA]</scope>
    <source>
        <strain evidence="2 3">Mar_2010_102</strain>
    </source>
</reference>
<accession>A0A1H1LVV7</accession>
<proteinExistence type="predicted"/>
<evidence type="ECO:0000313" key="3">
    <source>
        <dbReference type="Proteomes" id="UP000198858"/>
    </source>
</evidence>
<keyword evidence="3" id="KW-1185">Reference proteome</keyword>
<evidence type="ECO:0000313" key="2">
    <source>
        <dbReference type="EMBL" id="SDR77889.1"/>
    </source>
</evidence>
<evidence type="ECO:0000256" key="1">
    <source>
        <dbReference type="SAM" id="SignalP"/>
    </source>
</evidence>
<gene>
    <name evidence="2" type="ORF">SAMN04488552_0994</name>
</gene>